<feature type="domain" description="FAD-binding" evidence="7">
    <location>
        <begin position="24"/>
        <end position="194"/>
    </location>
</feature>
<feature type="binding site" evidence="5">
    <location>
        <position position="66"/>
    </location>
    <ligand>
        <name>FAD</name>
        <dbReference type="ChEBI" id="CHEBI:57692"/>
    </ligand>
</feature>
<keyword evidence="5" id="KW-0521">NADP</keyword>
<gene>
    <name evidence="8" type="ORF">GPA10_32920</name>
</gene>
<keyword evidence="3 5" id="KW-0560">Oxidoreductase</keyword>
<comment type="catalytic activity">
    <reaction evidence="5">
        <text>a tetracycline + NADPH + O2 + H(+) = an 11a-hydroxytetracycline + NADP(+) + H2O</text>
        <dbReference type="Rhea" id="RHEA:61444"/>
        <dbReference type="ChEBI" id="CHEBI:15377"/>
        <dbReference type="ChEBI" id="CHEBI:15378"/>
        <dbReference type="ChEBI" id="CHEBI:15379"/>
        <dbReference type="ChEBI" id="CHEBI:57783"/>
        <dbReference type="ChEBI" id="CHEBI:58349"/>
        <dbReference type="ChEBI" id="CHEBI:144644"/>
        <dbReference type="ChEBI" id="CHEBI:144645"/>
    </reaction>
</comment>
<dbReference type="SUPFAM" id="SSF51905">
    <property type="entry name" value="FAD/NAD(P)-binding domain"/>
    <property type="match status" value="1"/>
</dbReference>
<evidence type="ECO:0000256" key="5">
    <source>
        <dbReference type="HAMAP-Rule" id="MF_00845"/>
    </source>
</evidence>
<feature type="compositionally biased region" description="Low complexity" evidence="6">
    <location>
        <begin position="1"/>
        <end position="13"/>
    </location>
</feature>
<feature type="region of interest" description="Disordered" evidence="6">
    <location>
        <begin position="96"/>
        <end position="119"/>
    </location>
</feature>
<dbReference type="Proteomes" id="UP000483802">
    <property type="component" value="Unassembled WGS sequence"/>
</dbReference>
<dbReference type="Gene3D" id="3.50.50.60">
    <property type="entry name" value="FAD/NAD(P)-binding domain"/>
    <property type="match status" value="1"/>
</dbReference>
<keyword evidence="5" id="KW-0963">Cytoplasm</keyword>
<dbReference type="Pfam" id="PF01494">
    <property type="entry name" value="FAD_binding_3"/>
    <property type="match status" value="2"/>
</dbReference>
<feature type="domain" description="FAD-binding" evidence="7">
    <location>
        <begin position="313"/>
        <end position="348"/>
    </location>
</feature>
<comment type="domain">
    <text evidence="5">Consists of an N-terminal FAD-binding domain with a Rossman fold and a C-terminal substrate-binding domain.</text>
</comment>
<evidence type="ECO:0000256" key="2">
    <source>
        <dbReference type="ARBA" id="ARBA00022827"/>
    </source>
</evidence>
<comment type="caution">
    <text evidence="8">The sequence shown here is derived from an EMBL/GenBank/DDBJ whole genome shotgun (WGS) entry which is preliminary data.</text>
</comment>
<comment type="function">
    <text evidence="5">An FAD-requiring monooxygenase active on some tetracycline antibiotic derivatives, which leads to their inactivation. Hydroxylates carbon 11a of tetracycline and some analogs.</text>
</comment>
<evidence type="ECO:0000313" key="9">
    <source>
        <dbReference type="Proteomes" id="UP000483802"/>
    </source>
</evidence>
<dbReference type="PRINTS" id="PR00420">
    <property type="entry name" value="RNGMNOXGNASE"/>
</dbReference>
<comment type="subunit">
    <text evidence="5">Monomer.</text>
</comment>
<keyword evidence="5" id="KW-0547">Nucleotide-binding</keyword>
<evidence type="ECO:0000259" key="7">
    <source>
        <dbReference type="Pfam" id="PF01494"/>
    </source>
</evidence>
<accession>A0A6L6X6L8</accession>
<dbReference type="InterPro" id="IPR002938">
    <property type="entry name" value="FAD-bd"/>
</dbReference>
<feature type="region of interest" description="Disordered" evidence="6">
    <location>
        <begin position="1"/>
        <end position="23"/>
    </location>
</feature>
<keyword evidence="2 5" id="KW-0274">FAD</keyword>
<feature type="binding site" evidence="5">
    <location>
        <position position="59"/>
    </location>
    <ligand>
        <name>NADPH</name>
        <dbReference type="ChEBI" id="CHEBI:57783"/>
    </ligand>
</feature>
<keyword evidence="4 5" id="KW-0503">Monooxygenase</keyword>
<dbReference type="InterPro" id="IPR036188">
    <property type="entry name" value="FAD/NAD-bd_sf"/>
</dbReference>
<dbReference type="EC" id="1.14.13.-" evidence="5"/>
<dbReference type="GO" id="GO:0004497">
    <property type="term" value="F:monooxygenase activity"/>
    <property type="evidence" value="ECO:0007669"/>
    <property type="project" value="UniProtKB-UniRule"/>
</dbReference>
<proteinExistence type="inferred from homology"/>
<dbReference type="PANTHER" id="PTHR46972">
    <property type="entry name" value="MONOOXYGENASE ASQM-RELATED"/>
    <property type="match status" value="1"/>
</dbReference>
<dbReference type="PANTHER" id="PTHR46972:SF1">
    <property type="entry name" value="FAD DEPENDENT OXIDOREDUCTASE DOMAIN-CONTAINING PROTEIN"/>
    <property type="match status" value="1"/>
</dbReference>
<reference evidence="8 9" key="1">
    <citation type="submission" date="2019-11" db="EMBL/GenBank/DDBJ databases">
        <title>Streptomyces typhae sp. nov., a novel endophytic actinomycete isolated from the root of cattail pollen (Typha angustifolia L.).</title>
        <authorList>
            <person name="Peng C."/>
        </authorList>
    </citation>
    <scope>NUCLEOTIDE SEQUENCE [LARGE SCALE GENOMIC DNA]</scope>
    <source>
        <strain evidence="9">p1417</strain>
    </source>
</reference>
<dbReference type="InterPro" id="IPR043683">
    <property type="entry name" value="TetX_monooxygenase"/>
</dbReference>
<dbReference type="AlphaFoldDB" id="A0A6L6X6L8"/>
<keyword evidence="1 5" id="KW-0285">Flavoprotein</keyword>
<comment type="cofactor">
    <cofactor evidence="5">
        <name>FAD</name>
        <dbReference type="ChEBI" id="CHEBI:57692"/>
    </cofactor>
</comment>
<dbReference type="GO" id="GO:0005737">
    <property type="term" value="C:cytoplasm"/>
    <property type="evidence" value="ECO:0007669"/>
    <property type="project" value="UniProtKB-SubCell"/>
</dbReference>
<evidence type="ECO:0000256" key="4">
    <source>
        <dbReference type="ARBA" id="ARBA00023033"/>
    </source>
</evidence>
<dbReference type="EMBL" id="WPNZ01000024">
    <property type="protein sequence ID" value="MVO89426.1"/>
    <property type="molecule type" value="Genomic_DNA"/>
</dbReference>
<sequence length="409" mass="43418">MTTTSRTSPGTPRSARHPRTGPRVAIVGAGPGGLALARVLHVHGIDATVYERDASRAARPQGGSLDLHPESGQWALRLAGLETEFRRRARPEGQDLTLMGKDGTVHHRQSSAAATRSEPEIDRGVLRDLLLDSLPPGTVRWGHELLRAVPLGDDGRHELTFAGGGSAVCDLLVGADGAWSRVRPLLTDAQPVYTGVTFVETIVPDVDARQPELARFVGRGSLFAFQDGKALMAQRNGGGLIRTYAGFLVPEGWTSASGLEGAAPDRARALLLDHFADWTPRLTALLRHCDDTVLPRPLMMLPIGLEWPTTPGVTLLGDAAHLMSPFAGEGANLALHDAAALALALARCAPPTGDAVTGVALTTALRHYEQDLYERSAPCARQSAERLRLCFTQDGARAVAELMGNGGAP</sequence>
<feature type="binding site" evidence="5">
    <location>
        <position position="123"/>
    </location>
    <ligand>
        <name>FAD</name>
        <dbReference type="ChEBI" id="CHEBI:57692"/>
    </ligand>
</feature>
<keyword evidence="9" id="KW-1185">Reference proteome</keyword>
<protein>
    <recommendedName>
        <fullName evidence="5">Flavin-dependent monooxygenase</fullName>
    </recommendedName>
    <alternativeName>
        <fullName evidence="5">TetX monooxygenase</fullName>
        <shortName evidence="5">TetX</shortName>
        <ecNumber evidence="5">1.14.13.-</ecNumber>
    </alternativeName>
</protein>
<evidence type="ECO:0000256" key="3">
    <source>
        <dbReference type="ARBA" id="ARBA00023002"/>
    </source>
</evidence>
<dbReference type="HAMAP" id="MF_00845">
    <property type="entry name" value="TetX_monooxygenase"/>
    <property type="match status" value="1"/>
</dbReference>
<organism evidence="8 9">
    <name type="scientific">Streptomyces typhae</name>
    <dbReference type="NCBI Taxonomy" id="2681492"/>
    <lineage>
        <taxon>Bacteria</taxon>
        <taxon>Bacillati</taxon>
        <taxon>Actinomycetota</taxon>
        <taxon>Actinomycetes</taxon>
        <taxon>Kitasatosporales</taxon>
        <taxon>Streptomycetaceae</taxon>
        <taxon>Streptomyces</taxon>
    </lineage>
</organism>
<dbReference type="GO" id="GO:0046677">
    <property type="term" value="P:response to antibiotic"/>
    <property type="evidence" value="ECO:0007669"/>
    <property type="project" value="InterPro"/>
</dbReference>
<feature type="binding site" evidence="5">
    <location>
        <position position="318"/>
    </location>
    <ligand>
        <name>FAD</name>
        <dbReference type="ChEBI" id="CHEBI:57692"/>
    </ligand>
</feature>
<evidence type="ECO:0000256" key="1">
    <source>
        <dbReference type="ARBA" id="ARBA00022630"/>
    </source>
</evidence>
<dbReference type="GO" id="GO:0071949">
    <property type="term" value="F:FAD binding"/>
    <property type="evidence" value="ECO:0007669"/>
    <property type="project" value="InterPro"/>
</dbReference>
<name>A0A6L6X6L8_9ACTN</name>
<evidence type="ECO:0000256" key="6">
    <source>
        <dbReference type="SAM" id="MobiDB-lite"/>
    </source>
</evidence>
<evidence type="ECO:0000313" key="8">
    <source>
        <dbReference type="EMBL" id="MVO89426.1"/>
    </source>
</evidence>
<comment type="subcellular location">
    <subcellularLocation>
        <location evidence="5">Cytoplasm</location>
    </subcellularLocation>
</comment>
<dbReference type="RefSeq" id="WP_157168674.1">
    <property type="nucleotide sequence ID" value="NZ_WPNZ01000024.1"/>
</dbReference>
<comment type="similarity">
    <text evidence="5">Belongs to the aromatic-ring hydroxylase family. TetX subfamily.</text>
</comment>